<dbReference type="PROSITE" id="PS51257">
    <property type="entry name" value="PROKAR_LIPOPROTEIN"/>
    <property type="match status" value="1"/>
</dbReference>
<dbReference type="OrthoDB" id="2210at2759"/>
<name>A0A2H3JHV6_WOLCO</name>
<dbReference type="OMA" id="AAMLGCW"/>
<dbReference type="GO" id="GO:0003735">
    <property type="term" value="F:structural constituent of ribosome"/>
    <property type="evidence" value="ECO:0007669"/>
    <property type="project" value="InterPro"/>
</dbReference>
<gene>
    <name evidence="1" type="ORF">WOLCODRAFT_149278</name>
</gene>
<organism evidence="1 2">
    <name type="scientific">Wolfiporia cocos (strain MD-104)</name>
    <name type="common">Brown rot fungus</name>
    <dbReference type="NCBI Taxonomy" id="742152"/>
    <lineage>
        <taxon>Eukaryota</taxon>
        <taxon>Fungi</taxon>
        <taxon>Dikarya</taxon>
        <taxon>Basidiomycota</taxon>
        <taxon>Agaricomycotina</taxon>
        <taxon>Agaricomycetes</taxon>
        <taxon>Polyporales</taxon>
        <taxon>Phaeolaceae</taxon>
        <taxon>Wolfiporia</taxon>
    </lineage>
</organism>
<evidence type="ECO:0008006" key="3">
    <source>
        <dbReference type="Google" id="ProtNLM"/>
    </source>
</evidence>
<dbReference type="GO" id="GO:0005763">
    <property type="term" value="C:mitochondrial small ribosomal subunit"/>
    <property type="evidence" value="ECO:0007669"/>
    <property type="project" value="TreeGrafter"/>
</dbReference>
<dbReference type="PANTHER" id="PTHR28066">
    <property type="entry name" value="37S RIBOSOMAL PROTEIN MRP10, MITOCHONDRIAL"/>
    <property type="match status" value="1"/>
</dbReference>
<accession>A0A2H3JHV6</accession>
<dbReference type="AlphaFoldDB" id="A0A2H3JHV6"/>
<dbReference type="Proteomes" id="UP000218811">
    <property type="component" value="Unassembled WGS sequence"/>
</dbReference>
<dbReference type="GO" id="GO:0032543">
    <property type="term" value="P:mitochondrial translation"/>
    <property type="evidence" value="ECO:0007669"/>
    <property type="project" value="InterPro"/>
</dbReference>
<dbReference type="STRING" id="742152.A0A2H3JHV6"/>
<protein>
    <recommendedName>
        <fullName evidence="3">CHCH domain-containing protein</fullName>
    </recommendedName>
</protein>
<reference evidence="1 2" key="1">
    <citation type="journal article" date="2012" name="Science">
        <title>The Paleozoic origin of enzymatic lignin decomposition reconstructed from 31 fungal genomes.</title>
        <authorList>
            <person name="Floudas D."/>
            <person name="Binder M."/>
            <person name="Riley R."/>
            <person name="Barry K."/>
            <person name="Blanchette R.A."/>
            <person name="Henrissat B."/>
            <person name="Martinez A.T."/>
            <person name="Otillar R."/>
            <person name="Spatafora J.W."/>
            <person name="Yadav J.S."/>
            <person name="Aerts A."/>
            <person name="Benoit I."/>
            <person name="Boyd A."/>
            <person name="Carlson A."/>
            <person name="Copeland A."/>
            <person name="Coutinho P.M."/>
            <person name="de Vries R.P."/>
            <person name="Ferreira P."/>
            <person name="Findley K."/>
            <person name="Foster B."/>
            <person name="Gaskell J."/>
            <person name="Glotzer D."/>
            <person name="Gorecki P."/>
            <person name="Heitman J."/>
            <person name="Hesse C."/>
            <person name="Hori C."/>
            <person name="Igarashi K."/>
            <person name="Jurgens J.A."/>
            <person name="Kallen N."/>
            <person name="Kersten P."/>
            <person name="Kohler A."/>
            <person name="Kuees U."/>
            <person name="Kumar T.K.A."/>
            <person name="Kuo A."/>
            <person name="LaButti K."/>
            <person name="Larrondo L.F."/>
            <person name="Lindquist E."/>
            <person name="Ling A."/>
            <person name="Lombard V."/>
            <person name="Lucas S."/>
            <person name="Lundell T."/>
            <person name="Martin R."/>
            <person name="McLaughlin D.J."/>
            <person name="Morgenstern I."/>
            <person name="Morin E."/>
            <person name="Murat C."/>
            <person name="Nagy L.G."/>
            <person name="Nolan M."/>
            <person name="Ohm R.A."/>
            <person name="Patyshakuliyeva A."/>
            <person name="Rokas A."/>
            <person name="Ruiz-Duenas F.J."/>
            <person name="Sabat G."/>
            <person name="Salamov A."/>
            <person name="Samejima M."/>
            <person name="Schmutz J."/>
            <person name="Slot J.C."/>
            <person name="St John F."/>
            <person name="Stenlid J."/>
            <person name="Sun H."/>
            <person name="Sun S."/>
            <person name="Syed K."/>
            <person name="Tsang A."/>
            <person name="Wiebenga A."/>
            <person name="Young D."/>
            <person name="Pisabarro A."/>
            <person name="Eastwood D.C."/>
            <person name="Martin F."/>
            <person name="Cullen D."/>
            <person name="Grigoriev I.V."/>
            <person name="Hibbett D.S."/>
        </authorList>
    </citation>
    <scope>NUCLEOTIDE SEQUENCE [LARGE SCALE GENOMIC DNA]</scope>
    <source>
        <strain evidence="1 2">MD-104</strain>
    </source>
</reference>
<proteinExistence type="predicted"/>
<keyword evidence="2" id="KW-1185">Reference proteome</keyword>
<dbReference type="InterPro" id="IPR017264">
    <property type="entry name" value="Ribosomal_mS37_fun"/>
</dbReference>
<dbReference type="PANTHER" id="PTHR28066:SF1">
    <property type="entry name" value="SMALL RIBOSOMAL SUBUNIT PROTEIN MS37"/>
    <property type="match status" value="1"/>
</dbReference>
<evidence type="ECO:0000313" key="2">
    <source>
        <dbReference type="Proteomes" id="UP000218811"/>
    </source>
</evidence>
<sequence length="80" mass="8734">MHIKKLKVRPRKERAQAICGAPLAAMLGCWAASGDIHSAGPCRDAAQALYECMRTTPAGRKSQGTTINYHLMRLGKILNQ</sequence>
<dbReference type="EMBL" id="KB467942">
    <property type="protein sequence ID" value="PCH38339.1"/>
    <property type="molecule type" value="Genomic_DNA"/>
</dbReference>
<evidence type="ECO:0000313" key="1">
    <source>
        <dbReference type="EMBL" id="PCH38339.1"/>
    </source>
</evidence>